<feature type="transmembrane region" description="Helical" evidence="1">
    <location>
        <begin position="416"/>
        <end position="435"/>
    </location>
</feature>
<dbReference type="GO" id="GO:0019031">
    <property type="term" value="C:viral envelope"/>
    <property type="evidence" value="ECO:0007669"/>
    <property type="project" value="UniProtKB-KW"/>
</dbReference>
<keyword evidence="2" id="KW-0946">Virion</keyword>
<keyword evidence="1" id="KW-0812">Transmembrane</keyword>
<evidence type="ECO:0000313" key="2">
    <source>
        <dbReference type="EMBL" id="WNO13906.1"/>
    </source>
</evidence>
<keyword evidence="1" id="KW-0472">Membrane</keyword>
<keyword evidence="1" id="KW-1133">Transmembrane helix</keyword>
<keyword evidence="2" id="KW-0261">Viral envelope protein</keyword>
<protein>
    <submittedName>
        <fullName evidence="2">Envelope protein</fullName>
    </submittedName>
</protein>
<accession>A0AB38Z2D5</accession>
<reference evidence="2" key="1">
    <citation type="submission" date="2023-04" db="EMBL/GenBank/DDBJ databases">
        <title>Novel viruses in aedes, anopheles and culex mosquitoes from high pantanal, mato grosso state, Brazil 2019.</title>
        <authorList>
            <person name="Pavon J.A.R."/>
            <person name="Neves N.A.S."/>
            <person name="Pinho J.B."/>
            <person name="Patroca S."/>
            <person name="Cruz A.C.B."/>
            <person name="Medeiros D.B.A."/>
            <person name="Nunes M.R.T."/>
            <person name="Slhessarenko R.D."/>
        </authorList>
    </citation>
    <scope>NUCLEOTIDE SEQUENCE</scope>
    <source>
        <strain evidence="2">JARP6</strain>
    </source>
</reference>
<proteinExistence type="predicted"/>
<sequence>MIITTIGPARIKEGHVRILHPINIKEIENVISKLYETYDNRISNPLTRLVEAKTKKLLNTYTKIKPRIRRTKRWDTIGKAFKWLAGSPDADDLRAINSTMNNLILQNNKQIIINDRLDNRLQEITTIANNILKTEEMHKTELTQLVMLANLDNLQDYTEAIEDAILLARKNIPSSKLFSLKDFQSIETQLNGPHSLQEILMEADAQAILNDTHVIYMLKIPHYSNASFEYNFIDSVIKDGRRILLRSNYILCNESHVIELAHPCEPLNNIYVCESIHTKPATECIANIIQQKHSSCDFEKVYGNNVVKRINEETIFINDGVNELSSTCSKDTKFLNGSFIIHMNNCSVRINGETYENMAPIVREKNAQSIVGITISEESLIDEPPQEFLKNLTLLHRDKLKLMHLTTNSIEWKTNIFGSFSILSVLSVIIIIYCISQKKTTVVKINSSTQPETFEFKPATVCSKKRGVRNAPNCSLNNVTNRMQFQPRDQPSAV</sequence>
<organism evidence="2">
    <name type="scientific">Chalana errantivirus</name>
    <dbReference type="NCBI Taxonomy" id="3078400"/>
    <lineage>
        <taxon>Viruses</taxon>
        <taxon>Riboviria</taxon>
        <taxon>Pararnavirae</taxon>
        <taxon>Artverviricota</taxon>
        <taxon>Revtraviricetes</taxon>
        <taxon>Ortervirales</taxon>
        <taxon>Metaviridae</taxon>
        <taxon>Errantivirus</taxon>
    </lineage>
</organism>
<dbReference type="Pfam" id="PF07253">
    <property type="entry name" value="Gypsy"/>
    <property type="match status" value="1"/>
</dbReference>
<evidence type="ECO:0000256" key="1">
    <source>
        <dbReference type="SAM" id="Phobius"/>
    </source>
</evidence>
<dbReference type="InterPro" id="IPR009882">
    <property type="entry name" value="Gypsy"/>
</dbReference>
<dbReference type="EMBL" id="OQ968274">
    <property type="protein sequence ID" value="WNO13906.1"/>
    <property type="molecule type" value="Genomic_RNA"/>
</dbReference>
<name>A0AB38Z2D5_9VIRU</name>